<dbReference type="EMBL" id="MPDK01000056">
    <property type="protein sequence ID" value="PWI54178.1"/>
    <property type="molecule type" value="Genomic_DNA"/>
</dbReference>
<name>A0A2U3CYU5_SULT2</name>
<protein>
    <submittedName>
        <fullName evidence="1">Uncharacterized protein</fullName>
    </submittedName>
</protein>
<comment type="caution">
    <text evidence="1">The sequence shown here is derived from an EMBL/GenBank/DDBJ whole genome shotgun (WGS) entry which is preliminary data.</text>
</comment>
<evidence type="ECO:0000313" key="2">
    <source>
        <dbReference type="Proteomes" id="UP000245380"/>
    </source>
</evidence>
<gene>
    <name evidence="1" type="ORF">BM613_13880</name>
</gene>
<dbReference type="Proteomes" id="UP000245380">
    <property type="component" value="Unassembled WGS sequence"/>
</dbReference>
<organism evidence="1 2">
    <name type="scientific">Sulfoacidibacillus thermotolerans</name>
    <name type="common">Acidibacillus sulfuroxidans</name>
    <dbReference type="NCBI Taxonomy" id="1765684"/>
    <lineage>
        <taxon>Bacteria</taxon>
        <taxon>Bacillati</taxon>
        <taxon>Bacillota</taxon>
        <taxon>Bacilli</taxon>
        <taxon>Bacillales</taxon>
        <taxon>Alicyclobacillaceae</taxon>
        <taxon>Sulfoacidibacillus</taxon>
    </lineage>
</organism>
<dbReference type="AlphaFoldDB" id="A0A2U3CYU5"/>
<proteinExistence type="predicted"/>
<evidence type="ECO:0000313" key="1">
    <source>
        <dbReference type="EMBL" id="PWI54178.1"/>
    </source>
</evidence>
<keyword evidence="2" id="KW-1185">Reference proteome</keyword>
<reference evidence="1 2" key="1">
    <citation type="submission" date="2016-11" db="EMBL/GenBank/DDBJ databases">
        <title>Comparative genomics of Acidibacillus ferroxidans species.</title>
        <authorList>
            <person name="Oliveira G."/>
            <person name="Nunes G."/>
            <person name="Oliveira R."/>
            <person name="Araujo F."/>
            <person name="Salim A."/>
            <person name="Scholte L."/>
            <person name="Morais D."/>
            <person name="Nancucheo I."/>
            <person name="Johnson D.B."/>
            <person name="Grail B."/>
            <person name="Bittencourt J."/>
            <person name="Valadares R."/>
        </authorList>
    </citation>
    <scope>NUCLEOTIDE SEQUENCE [LARGE SCALE GENOMIC DNA]</scope>
    <source>
        <strain evidence="1 2">Y002</strain>
    </source>
</reference>
<sequence length="102" mass="11717">MSIIYLPRSMSQSMITKRIIGKRLYQLGLTAEKVDGDWGFDEYLVMLPGNEKYSSTPLYIRINEDGTVSSYSVMYGRPVCQANSLWSVFCFITMIAKVIQHY</sequence>
<accession>A0A2U3CYU5</accession>